<sequence>MGVARDKLWSYRWWSNSDKNSTKNFSQWLQSTIAELNEKTEAILSIIEEDGNSFAQRAEMYFNKRPQLVNMVEEIYRAHRLLAEGYDQTKCASRRRILASWQSPLPLTKYSEQKLIMNSMEKSYDSYSESFDPEYESSDLSEIEDPDNDEEEIQVHVEKAKMEASSDLRLKTDEVLKLNEEIERLKEESRVQQELLMQKDEEKRDAIRQLCIGLDLLREENNRLRMSVTKASPKREKFTEHKASKKGFLKRFFSRSPTY</sequence>
<comment type="caution">
    <text evidence="5">The sequence shown here is derived from an EMBL/GenBank/DDBJ whole genome shotgun (WGS) entry which is preliminary data.</text>
</comment>
<evidence type="ECO:0000256" key="2">
    <source>
        <dbReference type="ARBA" id="ARBA00038006"/>
    </source>
</evidence>
<feature type="coiled-coil region" evidence="3">
    <location>
        <begin position="168"/>
        <end position="202"/>
    </location>
</feature>
<organism evidence="5 6">
    <name type="scientific">Anisodus acutangulus</name>
    <dbReference type="NCBI Taxonomy" id="402998"/>
    <lineage>
        <taxon>Eukaryota</taxon>
        <taxon>Viridiplantae</taxon>
        <taxon>Streptophyta</taxon>
        <taxon>Embryophyta</taxon>
        <taxon>Tracheophyta</taxon>
        <taxon>Spermatophyta</taxon>
        <taxon>Magnoliopsida</taxon>
        <taxon>eudicotyledons</taxon>
        <taxon>Gunneridae</taxon>
        <taxon>Pentapetalae</taxon>
        <taxon>asterids</taxon>
        <taxon>lamiids</taxon>
        <taxon>Solanales</taxon>
        <taxon>Solanaceae</taxon>
        <taxon>Solanoideae</taxon>
        <taxon>Hyoscyameae</taxon>
        <taxon>Anisodus</taxon>
    </lineage>
</organism>
<evidence type="ECO:0000259" key="4">
    <source>
        <dbReference type="PROSITE" id="PS51774"/>
    </source>
</evidence>
<dbReference type="Proteomes" id="UP001152561">
    <property type="component" value="Unassembled WGS sequence"/>
</dbReference>
<evidence type="ECO:0000313" key="6">
    <source>
        <dbReference type="Proteomes" id="UP001152561"/>
    </source>
</evidence>
<keyword evidence="1 3" id="KW-0175">Coiled coil</keyword>
<dbReference type="GO" id="GO:0003779">
    <property type="term" value="F:actin binding"/>
    <property type="evidence" value="ECO:0007669"/>
    <property type="project" value="InterPro"/>
</dbReference>
<name>A0A9Q1L4W3_9SOLA</name>
<dbReference type="EMBL" id="JAJAGQ010000024">
    <property type="protein sequence ID" value="KAJ8527273.1"/>
    <property type="molecule type" value="Genomic_DNA"/>
</dbReference>
<dbReference type="InterPro" id="IPR011684">
    <property type="entry name" value="NAB"/>
</dbReference>
<protein>
    <recommendedName>
        <fullName evidence="4">NAB domain-containing protein</fullName>
    </recommendedName>
</protein>
<feature type="domain" description="NAB" evidence="4">
    <location>
        <begin position="11"/>
        <end position="93"/>
    </location>
</feature>
<dbReference type="PANTHER" id="PTHR32258:SF34">
    <property type="entry name" value="PROTEIN NETWORKED 3A-LIKE"/>
    <property type="match status" value="1"/>
</dbReference>
<dbReference type="GO" id="GO:0005774">
    <property type="term" value="C:vacuolar membrane"/>
    <property type="evidence" value="ECO:0007669"/>
    <property type="project" value="TreeGrafter"/>
</dbReference>
<evidence type="ECO:0000256" key="3">
    <source>
        <dbReference type="SAM" id="Coils"/>
    </source>
</evidence>
<dbReference type="PANTHER" id="PTHR32258">
    <property type="entry name" value="PROTEIN NETWORKED 4A"/>
    <property type="match status" value="1"/>
</dbReference>
<comment type="similarity">
    <text evidence="2">Belongs to the NET family.</text>
</comment>
<dbReference type="OrthoDB" id="2019833at2759"/>
<dbReference type="Pfam" id="PF07765">
    <property type="entry name" value="KIP1"/>
    <property type="match status" value="1"/>
</dbReference>
<gene>
    <name evidence="5" type="ORF">K7X08_029750</name>
</gene>
<dbReference type="InterPro" id="IPR051861">
    <property type="entry name" value="NET_actin-binding_domain"/>
</dbReference>
<dbReference type="PROSITE" id="PS51774">
    <property type="entry name" value="NAB"/>
    <property type="match status" value="1"/>
</dbReference>
<dbReference type="AlphaFoldDB" id="A0A9Q1L4W3"/>
<accession>A0A9Q1L4W3</accession>
<reference evidence="6" key="1">
    <citation type="journal article" date="2023" name="Proc. Natl. Acad. Sci. U.S.A.">
        <title>Genomic and structural basis for evolution of tropane alkaloid biosynthesis.</title>
        <authorList>
            <person name="Wanga Y.-J."/>
            <person name="Taina T."/>
            <person name="Yua J.-Y."/>
            <person name="Lia J."/>
            <person name="Xua B."/>
            <person name="Chenc J."/>
            <person name="D'Auriad J.C."/>
            <person name="Huanga J.-P."/>
            <person name="Huanga S.-X."/>
        </authorList>
    </citation>
    <scope>NUCLEOTIDE SEQUENCE [LARGE SCALE GENOMIC DNA]</scope>
    <source>
        <strain evidence="6">cv. KIB-2019</strain>
    </source>
</reference>
<evidence type="ECO:0000313" key="5">
    <source>
        <dbReference type="EMBL" id="KAJ8527273.1"/>
    </source>
</evidence>
<proteinExistence type="inferred from homology"/>
<keyword evidence="6" id="KW-1185">Reference proteome</keyword>
<evidence type="ECO:0000256" key="1">
    <source>
        <dbReference type="ARBA" id="ARBA00023054"/>
    </source>
</evidence>